<keyword evidence="5" id="KW-0411">Iron-sulfur</keyword>
<organism evidence="7 8">
    <name type="scientific">Candidatus Nitrobium versatile</name>
    <dbReference type="NCBI Taxonomy" id="2884831"/>
    <lineage>
        <taxon>Bacteria</taxon>
        <taxon>Pseudomonadati</taxon>
        <taxon>Nitrospirota</taxon>
        <taxon>Nitrospiria</taxon>
        <taxon>Nitrospirales</taxon>
        <taxon>Nitrospiraceae</taxon>
        <taxon>Candidatus Nitrobium</taxon>
    </lineage>
</organism>
<evidence type="ECO:0000256" key="5">
    <source>
        <dbReference type="ARBA" id="ARBA00023014"/>
    </source>
</evidence>
<name>A0A953J6T1_9BACT</name>
<dbReference type="Pfam" id="PF04055">
    <property type="entry name" value="Radical_SAM"/>
    <property type="match status" value="1"/>
</dbReference>
<keyword evidence="3" id="KW-0479">Metal-binding</keyword>
<dbReference type="InterPro" id="IPR050377">
    <property type="entry name" value="Radical_SAM_PqqE_MftC-like"/>
</dbReference>
<evidence type="ECO:0000313" key="8">
    <source>
        <dbReference type="Proteomes" id="UP000705867"/>
    </source>
</evidence>
<reference evidence="7" key="1">
    <citation type="journal article" date="2021" name="bioRxiv">
        <title>Unraveling nitrogen, sulfur and carbon metabolic pathways and microbial community transcriptional responses to substrate deprivation and toxicity stresses in a bioreactor mimicking anoxic brackish coastal sediment conditions.</title>
        <authorList>
            <person name="Martins P.D."/>
            <person name="Echeveste M.J."/>
            <person name="Arshad A."/>
            <person name="Kurth J."/>
            <person name="Ouboter H."/>
            <person name="Jetten M.S.M."/>
            <person name="Welte C.U."/>
        </authorList>
    </citation>
    <scope>NUCLEOTIDE SEQUENCE</scope>
    <source>
        <strain evidence="7">MAG_39</strain>
    </source>
</reference>
<dbReference type="GO" id="GO:0046872">
    <property type="term" value="F:metal ion binding"/>
    <property type="evidence" value="ECO:0007669"/>
    <property type="project" value="UniProtKB-KW"/>
</dbReference>
<dbReference type="AlphaFoldDB" id="A0A953J6T1"/>
<evidence type="ECO:0000256" key="1">
    <source>
        <dbReference type="ARBA" id="ARBA00001966"/>
    </source>
</evidence>
<evidence type="ECO:0000313" key="7">
    <source>
        <dbReference type="EMBL" id="MBZ0155682.1"/>
    </source>
</evidence>
<dbReference type="InterPro" id="IPR058240">
    <property type="entry name" value="rSAM_sf"/>
</dbReference>
<evidence type="ECO:0000256" key="4">
    <source>
        <dbReference type="ARBA" id="ARBA00023004"/>
    </source>
</evidence>
<accession>A0A953J6T1</accession>
<dbReference type="CDD" id="cd01335">
    <property type="entry name" value="Radical_SAM"/>
    <property type="match status" value="1"/>
</dbReference>
<dbReference type="InterPro" id="IPR007197">
    <property type="entry name" value="rSAM"/>
</dbReference>
<dbReference type="EMBL" id="JAIOIV010000042">
    <property type="protein sequence ID" value="MBZ0155682.1"/>
    <property type="molecule type" value="Genomic_DNA"/>
</dbReference>
<sequence length="593" mass="68244">MKFVTIEHEIGRLSKSGVLDVGLKCPHSCEFCYYSYLDKTGNQFRGIRRAPFRPLKECKRALDFFVTQGFERLDITGGEPTYHPHIIDIVKYAEKEKNLRVRIITLGQLLDRKIDGTGRKLLNALIEDAEITDFLFSLHAVDPNLFYRITKGNFEKLEDVMDRLDAVGFDYCTNTVVYANNAWNIPDIAKYIVSKKRRVRICNFITMNAYYAWSTGKAFGIQARYKDIIDPIRKATTLLEDAGIAVNIRYGTYCAIKGLEKNFVGCVGVLFDPYEWRNTTQNPFDVIGTDEEDAFTLSRRKLPLNNKAFPEKCKLCSVKEICDGVDVAYYAKYGDEEIQPFNGPPIDDVVYFRRNNKAAFNMKQKASDNGTLLLPQFENEPLVSEQLKFSDNIKSIFLGIRKFYANKFFRRLYLSEAPKRNLSEKPPLWTDAHELNGTVNQALTLPRGARIQFSIDISKGSIFYSKVRLLKDGSPVSSKKERSFSAKYLIEAKDERSDLHLLRMKSVQGGNWMVIKQPLPSKCGERVDLIISHDDSGEEGVEIVFIEPIIYSRKSLFYILNFIYRRARYLGMRRVYKKLLSYAHYGARESRPD</sequence>
<keyword evidence="2" id="KW-0949">S-adenosyl-L-methionine</keyword>
<evidence type="ECO:0000256" key="3">
    <source>
        <dbReference type="ARBA" id="ARBA00022723"/>
    </source>
</evidence>
<dbReference type="Gene3D" id="3.20.20.70">
    <property type="entry name" value="Aldolase class I"/>
    <property type="match status" value="1"/>
</dbReference>
<comment type="caution">
    <text evidence="7">The sequence shown here is derived from an EMBL/GenBank/DDBJ whole genome shotgun (WGS) entry which is preliminary data.</text>
</comment>
<dbReference type="Proteomes" id="UP000705867">
    <property type="component" value="Unassembled WGS sequence"/>
</dbReference>
<dbReference type="InterPro" id="IPR013785">
    <property type="entry name" value="Aldolase_TIM"/>
</dbReference>
<dbReference type="SFLD" id="SFLDG01067">
    <property type="entry name" value="SPASM/twitch_domain_containing"/>
    <property type="match status" value="1"/>
</dbReference>
<dbReference type="SFLD" id="SFLDS00029">
    <property type="entry name" value="Radical_SAM"/>
    <property type="match status" value="1"/>
</dbReference>
<comment type="cofactor">
    <cofactor evidence="1">
        <name>[4Fe-4S] cluster</name>
        <dbReference type="ChEBI" id="CHEBI:49883"/>
    </cofactor>
</comment>
<dbReference type="SUPFAM" id="SSF102114">
    <property type="entry name" value="Radical SAM enzymes"/>
    <property type="match status" value="1"/>
</dbReference>
<protein>
    <submittedName>
        <fullName evidence="7">Radical SAM protein</fullName>
    </submittedName>
</protein>
<reference evidence="7" key="2">
    <citation type="submission" date="2021-08" db="EMBL/GenBank/DDBJ databases">
        <authorList>
            <person name="Dalcin Martins P."/>
        </authorList>
    </citation>
    <scope>NUCLEOTIDE SEQUENCE</scope>
    <source>
        <strain evidence="7">MAG_39</strain>
    </source>
</reference>
<evidence type="ECO:0000256" key="2">
    <source>
        <dbReference type="ARBA" id="ARBA00022691"/>
    </source>
</evidence>
<gene>
    <name evidence="7" type="ORF">K8I29_05635</name>
</gene>
<dbReference type="PROSITE" id="PS51918">
    <property type="entry name" value="RADICAL_SAM"/>
    <property type="match status" value="1"/>
</dbReference>
<proteinExistence type="predicted"/>
<dbReference type="PANTHER" id="PTHR11228">
    <property type="entry name" value="RADICAL SAM DOMAIN PROTEIN"/>
    <property type="match status" value="1"/>
</dbReference>
<dbReference type="PANTHER" id="PTHR11228:SF7">
    <property type="entry name" value="PQQA PEPTIDE CYCLASE"/>
    <property type="match status" value="1"/>
</dbReference>
<dbReference type="GO" id="GO:0051536">
    <property type="term" value="F:iron-sulfur cluster binding"/>
    <property type="evidence" value="ECO:0007669"/>
    <property type="project" value="UniProtKB-KW"/>
</dbReference>
<keyword evidence="4" id="KW-0408">Iron</keyword>
<feature type="domain" description="Radical SAM core" evidence="6">
    <location>
        <begin position="9"/>
        <end position="249"/>
    </location>
</feature>
<dbReference type="GO" id="GO:0003824">
    <property type="term" value="F:catalytic activity"/>
    <property type="evidence" value="ECO:0007669"/>
    <property type="project" value="InterPro"/>
</dbReference>
<evidence type="ECO:0000259" key="6">
    <source>
        <dbReference type="PROSITE" id="PS51918"/>
    </source>
</evidence>